<dbReference type="RefSeq" id="WP_094838991.1">
    <property type="nucleotide sequence ID" value="NZ_NEVQ01000022.1"/>
</dbReference>
<proteinExistence type="inferred from homology"/>
<dbReference type="PANTHER" id="PTHR13748">
    <property type="entry name" value="COBW-RELATED"/>
    <property type="match status" value="1"/>
</dbReference>
<keyword evidence="2" id="KW-0378">Hydrolase</keyword>
<dbReference type="SUPFAM" id="SSF52540">
    <property type="entry name" value="P-loop containing nucleoside triphosphate hydrolases"/>
    <property type="match status" value="1"/>
</dbReference>
<dbReference type="PANTHER" id="PTHR13748:SF62">
    <property type="entry name" value="COBW DOMAIN-CONTAINING PROTEIN"/>
    <property type="match status" value="1"/>
</dbReference>
<dbReference type="GO" id="GO:0016787">
    <property type="term" value="F:hydrolase activity"/>
    <property type="evidence" value="ECO:0007669"/>
    <property type="project" value="UniProtKB-KW"/>
</dbReference>
<dbReference type="Gene3D" id="3.30.1220.10">
    <property type="entry name" value="CobW-like, C-terminal domain"/>
    <property type="match status" value="1"/>
</dbReference>
<accession>A0A261TMJ1</accession>
<name>A0A261TMJ1_9BORD</name>
<evidence type="ECO:0000313" key="11">
    <source>
        <dbReference type="Proteomes" id="UP000216885"/>
    </source>
</evidence>
<evidence type="ECO:0000256" key="4">
    <source>
        <dbReference type="ARBA" id="ARBA00034320"/>
    </source>
</evidence>
<feature type="region of interest" description="Disordered" evidence="7">
    <location>
        <begin position="1"/>
        <end position="43"/>
    </location>
</feature>
<comment type="function">
    <text evidence="5">Zinc chaperone that directly transfers zinc cofactor to target proteins, thereby activating them. Zinc is transferred from the CXCC motif in the GTPase domain to the zinc binding site in target proteins in a process requiring GTP hydrolysis.</text>
</comment>
<keyword evidence="1" id="KW-0547">Nucleotide-binding</keyword>
<keyword evidence="11" id="KW-1185">Reference proteome</keyword>
<dbReference type="EMBL" id="NEVQ01000022">
    <property type="protein sequence ID" value="OZI50477.1"/>
    <property type="molecule type" value="Genomic_DNA"/>
</dbReference>
<evidence type="ECO:0000256" key="2">
    <source>
        <dbReference type="ARBA" id="ARBA00022801"/>
    </source>
</evidence>
<sequence>MYADPHAPDSTGSRRDAVPAAGGASPASATSGSDSTSRQHGSLSRDNAPIELIILAGFLGSGKTSLLVDLLQSDDRGETGVIVNEAGEIGIDGVIVEDGSQNSVTMLANGCVCCSLRSSLVDTVMSLLDASRPAGHGPLTRIVLETSGLSRPGPIIASLADPLLSSRGLRISVVSTYDCERGLLNIESFDEAAAQLAAAQRIVLTKIDLIAPETVQEHLSAIRGVNPLAQIVADADRTQAVRQAFTAAPASDPVDLALQALLSSDTRAQAHPRIHVLKGTRRAPAEWEDLSIWLDDLAGLCGDRLLRVKAVFNATDCDEPILIQSVGTTFGMPRRMTQRTDTDDICVVITRDIDAADINAAFPDAPVVLTAAAAFPFSQQEAPPLRHFHRGHHA</sequence>
<dbReference type="Pfam" id="PF02492">
    <property type="entry name" value="cobW"/>
    <property type="match status" value="1"/>
</dbReference>
<reference evidence="10 11" key="1">
    <citation type="submission" date="2017-05" db="EMBL/GenBank/DDBJ databases">
        <title>Complete and WGS of Bordetella genogroups.</title>
        <authorList>
            <person name="Spilker T."/>
            <person name="LiPuma J."/>
        </authorList>
    </citation>
    <scope>NUCLEOTIDE SEQUENCE [LARGE SCALE GENOMIC DNA]</scope>
    <source>
        <strain evidence="10 11">AU9919</strain>
    </source>
</reference>
<dbReference type="InterPro" id="IPR003495">
    <property type="entry name" value="CobW/HypB/UreG_nucleotide-bd"/>
</dbReference>
<dbReference type="GO" id="GO:0005737">
    <property type="term" value="C:cytoplasm"/>
    <property type="evidence" value="ECO:0007669"/>
    <property type="project" value="TreeGrafter"/>
</dbReference>
<dbReference type="Gene3D" id="3.40.50.300">
    <property type="entry name" value="P-loop containing nucleotide triphosphate hydrolases"/>
    <property type="match status" value="1"/>
</dbReference>
<evidence type="ECO:0000259" key="9">
    <source>
        <dbReference type="Pfam" id="PF07683"/>
    </source>
</evidence>
<dbReference type="GO" id="GO:0000166">
    <property type="term" value="F:nucleotide binding"/>
    <property type="evidence" value="ECO:0007669"/>
    <property type="project" value="UniProtKB-KW"/>
</dbReference>
<dbReference type="Proteomes" id="UP000216885">
    <property type="component" value="Unassembled WGS sequence"/>
</dbReference>
<keyword evidence="3" id="KW-0143">Chaperone</keyword>
<evidence type="ECO:0000256" key="3">
    <source>
        <dbReference type="ARBA" id="ARBA00023186"/>
    </source>
</evidence>
<dbReference type="InterPro" id="IPR027417">
    <property type="entry name" value="P-loop_NTPase"/>
</dbReference>
<dbReference type="InterPro" id="IPR011629">
    <property type="entry name" value="CobW-like_C"/>
</dbReference>
<dbReference type="Pfam" id="PF07683">
    <property type="entry name" value="CobW_C"/>
    <property type="match status" value="1"/>
</dbReference>
<gene>
    <name evidence="10" type="ORF">CAL20_21705</name>
</gene>
<dbReference type="AlphaFoldDB" id="A0A261TMJ1"/>
<comment type="similarity">
    <text evidence="4">Belongs to the SIMIBI class G3E GTPase family. ZNG1 subfamily.</text>
</comment>
<feature type="domain" description="CobW C-terminal" evidence="9">
    <location>
        <begin position="280"/>
        <end position="363"/>
    </location>
</feature>
<evidence type="ECO:0000259" key="8">
    <source>
        <dbReference type="Pfam" id="PF02492"/>
    </source>
</evidence>
<evidence type="ECO:0000256" key="5">
    <source>
        <dbReference type="ARBA" id="ARBA00045658"/>
    </source>
</evidence>
<evidence type="ECO:0000256" key="7">
    <source>
        <dbReference type="SAM" id="MobiDB-lite"/>
    </source>
</evidence>
<organism evidence="10 11">
    <name type="scientific">Bordetella genomosp. 4</name>
    <dbReference type="NCBI Taxonomy" id="463044"/>
    <lineage>
        <taxon>Bacteria</taxon>
        <taxon>Pseudomonadati</taxon>
        <taxon>Pseudomonadota</taxon>
        <taxon>Betaproteobacteria</taxon>
        <taxon>Burkholderiales</taxon>
        <taxon>Alcaligenaceae</taxon>
        <taxon>Bordetella</taxon>
    </lineage>
</organism>
<comment type="catalytic activity">
    <reaction evidence="6">
        <text>GTP + H2O = GDP + phosphate + H(+)</text>
        <dbReference type="Rhea" id="RHEA:19669"/>
        <dbReference type="ChEBI" id="CHEBI:15377"/>
        <dbReference type="ChEBI" id="CHEBI:15378"/>
        <dbReference type="ChEBI" id="CHEBI:37565"/>
        <dbReference type="ChEBI" id="CHEBI:43474"/>
        <dbReference type="ChEBI" id="CHEBI:58189"/>
    </reaction>
    <physiologicalReaction direction="left-to-right" evidence="6">
        <dbReference type="Rhea" id="RHEA:19670"/>
    </physiologicalReaction>
</comment>
<dbReference type="InterPro" id="IPR036627">
    <property type="entry name" value="CobW-likC_sf"/>
</dbReference>
<feature type="domain" description="CobW/HypB/UreG nucleotide-binding" evidence="8">
    <location>
        <begin position="53"/>
        <end position="232"/>
    </location>
</feature>
<protein>
    <submittedName>
        <fullName evidence="10">Cobalamin biosynthesis protein CobW</fullName>
    </submittedName>
</protein>
<evidence type="ECO:0000313" key="10">
    <source>
        <dbReference type="EMBL" id="OZI50477.1"/>
    </source>
</evidence>
<feature type="compositionally biased region" description="Low complexity" evidence="7">
    <location>
        <begin position="18"/>
        <end position="36"/>
    </location>
</feature>
<dbReference type="InterPro" id="IPR051316">
    <property type="entry name" value="Zinc-reg_GTPase_activator"/>
</dbReference>
<evidence type="ECO:0000256" key="1">
    <source>
        <dbReference type="ARBA" id="ARBA00022741"/>
    </source>
</evidence>
<dbReference type="SUPFAM" id="SSF90002">
    <property type="entry name" value="Hypothetical protein YjiA, C-terminal domain"/>
    <property type="match status" value="1"/>
</dbReference>
<comment type="caution">
    <text evidence="10">The sequence shown here is derived from an EMBL/GenBank/DDBJ whole genome shotgun (WGS) entry which is preliminary data.</text>
</comment>
<evidence type="ECO:0000256" key="6">
    <source>
        <dbReference type="ARBA" id="ARBA00049117"/>
    </source>
</evidence>